<dbReference type="EMBL" id="CP058952">
    <property type="protein sequence ID" value="QLI82933.1"/>
    <property type="molecule type" value="Genomic_DNA"/>
</dbReference>
<dbReference type="InterPro" id="IPR041231">
    <property type="entry name" value="FlgA_N"/>
</dbReference>
<dbReference type="GO" id="GO:0044780">
    <property type="term" value="P:bacterial-type flagellum assembly"/>
    <property type="evidence" value="ECO:0007669"/>
    <property type="project" value="InterPro"/>
</dbReference>
<evidence type="ECO:0000313" key="6">
    <source>
        <dbReference type="EMBL" id="QLI82933.1"/>
    </source>
</evidence>
<name>A0A7D5VCQ1_9NEIS</name>
<dbReference type="GO" id="GO:0042597">
    <property type="term" value="C:periplasmic space"/>
    <property type="evidence" value="ECO:0007669"/>
    <property type="project" value="UniProtKB-SubCell"/>
</dbReference>
<dbReference type="CDD" id="cd11614">
    <property type="entry name" value="SAF_CpaB_FlgA_like"/>
    <property type="match status" value="1"/>
</dbReference>
<evidence type="ECO:0000256" key="2">
    <source>
        <dbReference type="ARBA" id="ARBA00022729"/>
    </source>
</evidence>
<evidence type="ECO:0000256" key="4">
    <source>
        <dbReference type="RuleBase" id="RU362063"/>
    </source>
</evidence>
<keyword evidence="6" id="KW-0969">Cilium</keyword>
<feature type="domain" description="SAF" evidence="5">
    <location>
        <begin position="105"/>
        <end position="167"/>
    </location>
</feature>
<dbReference type="Pfam" id="PF17656">
    <property type="entry name" value="ChapFlgA_N"/>
    <property type="match status" value="1"/>
</dbReference>
<keyword evidence="6" id="KW-0282">Flagellum</keyword>
<dbReference type="Pfam" id="PF13144">
    <property type="entry name" value="ChapFlgA"/>
    <property type="match status" value="1"/>
</dbReference>
<dbReference type="Proteomes" id="UP000510822">
    <property type="component" value="Chromosome"/>
</dbReference>
<protein>
    <recommendedName>
        <fullName evidence="4">Flagella basal body P-ring formation protein FlgA</fullName>
    </recommendedName>
</protein>
<keyword evidence="2 4" id="KW-0732">Signal</keyword>
<evidence type="ECO:0000256" key="1">
    <source>
        <dbReference type="ARBA" id="ARBA00004418"/>
    </source>
</evidence>
<organism evidence="6 7">
    <name type="scientific">Chitinibacter fontanus</name>
    <dbReference type="NCBI Taxonomy" id="1737446"/>
    <lineage>
        <taxon>Bacteria</taxon>
        <taxon>Pseudomonadati</taxon>
        <taxon>Pseudomonadota</taxon>
        <taxon>Betaproteobacteria</taxon>
        <taxon>Neisseriales</taxon>
        <taxon>Chitinibacteraceae</taxon>
        <taxon>Chitinibacter</taxon>
    </lineage>
</organism>
<comment type="function">
    <text evidence="4">Involved in the assembly process of the P-ring formation. It may associate with FlgF on the rod constituting a structure essential for the P-ring assembly or may act as a modulator protein for the P-ring assembly.</text>
</comment>
<dbReference type="SMART" id="SM00858">
    <property type="entry name" value="SAF"/>
    <property type="match status" value="1"/>
</dbReference>
<comment type="subcellular location">
    <subcellularLocation>
        <location evidence="1 4">Periplasm</location>
    </subcellularLocation>
</comment>
<feature type="chain" id="PRO_5029039335" description="Flagella basal body P-ring formation protein FlgA" evidence="4">
    <location>
        <begin position="20"/>
        <end position="229"/>
    </location>
</feature>
<dbReference type="RefSeq" id="WP_180307006.1">
    <property type="nucleotide sequence ID" value="NZ_CP058952.1"/>
</dbReference>
<dbReference type="NCBIfam" id="TIGR03170">
    <property type="entry name" value="flgA_cterm"/>
    <property type="match status" value="1"/>
</dbReference>
<dbReference type="Gene3D" id="3.90.1210.10">
    <property type="entry name" value="Antifreeze-like/N-acetylneuraminic acid synthase C-terminal domain"/>
    <property type="match status" value="1"/>
</dbReference>
<dbReference type="InterPro" id="IPR017585">
    <property type="entry name" value="SAF_FlgA"/>
</dbReference>
<dbReference type="InterPro" id="IPR039246">
    <property type="entry name" value="Flagellar_FlgA"/>
</dbReference>
<sequence>MQKIIPLLFIILTNPLLFAATGKQDLNLVQKEFEQWLDNALANSPGTASYTINKLDPRLQLEPCAAIEVSLPQGYRLIGKTMLRAKCLQGASWSVNTPAQITMQVQYVVAARPLGANQTLADADLMLQRGDLGTLPGSVILDSTQALGRALNTAIAAGQPIRKEHLRAAMVIQQNQRVKILYREDGIEINNEGIALGNAAEGAIVRIRVGGNTILSGTALPGGVVLVSP</sequence>
<keyword evidence="6" id="KW-0966">Cell projection</keyword>
<dbReference type="AlphaFoldDB" id="A0A7D5VCQ1"/>
<dbReference type="KEGG" id="cfon:HZU75_16180"/>
<evidence type="ECO:0000313" key="7">
    <source>
        <dbReference type="Proteomes" id="UP000510822"/>
    </source>
</evidence>
<keyword evidence="7" id="KW-1185">Reference proteome</keyword>
<gene>
    <name evidence="6" type="primary">flgA</name>
    <name evidence="6" type="ORF">HZU75_16180</name>
</gene>
<comment type="similarity">
    <text evidence="4">Belongs to the FlgA family.</text>
</comment>
<feature type="signal peptide" evidence="4">
    <location>
        <begin position="1"/>
        <end position="19"/>
    </location>
</feature>
<accession>A0A7D5VCQ1</accession>
<keyword evidence="4" id="KW-1005">Bacterial flagellum biogenesis</keyword>
<evidence type="ECO:0000256" key="3">
    <source>
        <dbReference type="ARBA" id="ARBA00022764"/>
    </source>
</evidence>
<evidence type="ECO:0000259" key="5">
    <source>
        <dbReference type="SMART" id="SM00858"/>
    </source>
</evidence>
<dbReference type="Gene3D" id="2.30.30.760">
    <property type="match status" value="1"/>
</dbReference>
<dbReference type="PANTHER" id="PTHR36307:SF1">
    <property type="entry name" value="FLAGELLA BASAL BODY P-RING FORMATION PROTEIN FLGA"/>
    <property type="match status" value="1"/>
</dbReference>
<keyword evidence="3 4" id="KW-0574">Periplasm</keyword>
<dbReference type="InterPro" id="IPR013974">
    <property type="entry name" value="SAF"/>
</dbReference>
<proteinExistence type="inferred from homology"/>
<reference evidence="6 7" key="1">
    <citation type="journal article" date="2016" name="Int. J. Syst. Evol. Microbiol.">
        <title>Chitinibacter fontanus sp. nov., isolated from a spring.</title>
        <authorList>
            <person name="Sheu S.Y."/>
            <person name="Li Y.S."/>
            <person name="Young C.C."/>
            <person name="Chen W.M."/>
        </authorList>
    </citation>
    <scope>NUCLEOTIDE SEQUENCE [LARGE SCALE GENOMIC DNA]</scope>
    <source>
        <strain evidence="6 7">STM-7</strain>
    </source>
</reference>
<dbReference type="PANTHER" id="PTHR36307">
    <property type="entry name" value="FLAGELLA BASAL BODY P-RING FORMATION PROTEIN FLGA"/>
    <property type="match status" value="1"/>
</dbReference>